<gene>
    <name evidence="1" type="ORF">JCM19239_2149</name>
</gene>
<name>A0ABQ0JJF9_9VIBR</name>
<accession>A0ABQ0JJF9</accession>
<organism evidence="1 2">
    <name type="scientific">Vibrio variabilis</name>
    <dbReference type="NCBI Taxonomy" id="990271"/>
    <lineage>
        <taxon>Bacteria</taxon>
        <taxon>Pseudomonadati</taxon>
        <taxon>Pseudomonadota</taxon>
        <taxon>Gammaproteobacteria</taxon>
        <taxon>Vibrionales</taxon>
        <taxon>Vibrionaceae</taxon>
        <taxon>Vibrio</taxon>
    </lineage>
</organism>
<evidence type="ECO:0000313" key="1">
    <source>
        <dbReference type="EMBL" id="GAL28908.1"/>
    </source>
</evidence>
<proteinExistence type="predicted"/>
<keyword evidence="2" id="KW-1185">Reference proteome</keyword>
<dbReference type="Proteomes" id="UP000029223">
    <property type="component" value="Unassembled WGS sequence"/>
</dbReference>
<evidence type="ECO:0000313" key="2">
    <source>
        <dbReference type="Proteomes" id="UP000029223"/>
    </source>
</evidence>
<sequence length="70" mass="8188">MSILNNASRGSHIPSLFLLDKRINEFSLKKPDSWLPVKDLLENCTPKEMFYSDDKDEHGEFKFEKTQLQS</sequence>
<comment type="caution">
    <text evidence="1">The sequence shown here is derived from an EMBL/GenBank/DDBJ whole genome shotgun (WGS) entry which is preliminary data.</text>
</comment>
<dbReference type="EMBL" id="BBMS01000052">
    <property type="protein sequence ID" value="GAL28908.1"/>
    <property type="molecule type" value="Genomic_DNA"/>
</dbReference>
<reference evidence="2" key="1">
    <citation type="submission" date="2014-09" db="EMBL/GenBank/DDBJ databases">
        <title>Vibrio variabilis JCM 19239. (C206) whole genome shotgun sequence.</title>
        <authorList>
            <person name="Sawabe T."/>
            <person name="Meirelles P."/>
            <person name="Nakanishi M."/>
            <person name="Sayaka M."/>
            <person name="Hattori M."/>
            <person name="Ohkuma M."/>
        </authorList>
    </citation>
    <scope>NUCLEOTIDE SEQUENCE [LARGE SCALE GENOMIC DNA]</scope>
    <source>
        <strain evidence="2">JCM 19239</strain>
    </source>
</reference>
<protein>
    <submittedName>
        <fullName evidence="1">Uncharacterized protein</fullName>
    </submittedName>
</protein>